<dbReference type="PRINTS" id="PR00727">
    <property type="entry name" value="LEADERPTASE"/>
</dbReference>
<name>A0A552V5T5_9FLAO</name>
<proteinExistence type="inferred from homology"/>
<dbReference type="InterPro" id="IPR019533">
    <property type="entry name" value="Peptidase_S26"/>
</dbReference>
<comment type="similarity">
    <text evidence="1 3">Belongs to the peptidase S26 family.</text>
</comment>
<keyword evidence="3" id="KW-1133">Transmembrane helix</keyword>
<keyword evidence="3 5" id="KW-0378">Hydrolase</keyword>
<comment type="subcellular location">
    <subcellularLocation>
        <location evidence="3">Membrane</location>
        <topology evidence="3">Single-pass type II membrane protein</topology>
    </subcellularLocation>
</comment>
<dbReference type="EMBL" id="VJVZ01000003">
    <property type="protein sequence ID" value="TRW25818.1"/>
    <property type="molecule type" value="Genomic_DNA"/>
</dbReference>
<protein>
    <recommendedName>
        <fullName evidence="2 3">Signal peptidase I</fullName>
        <ecNumber evidence="3">3.4.21.89</ecNumber>
    </recommendedName>
</protein>
<dbReference type="PANTHER" id="PTHR43390">
    <property type="entry name" value="SIGNAL PEPTIDASE I"/>
    <property type="match status" value="1"/>
</dbReference>
<dbReference type="EC" id="3.4.21.89" evidence="3"/>
<evidence type="ECO:0000259" key="4">
    <source>
        <dbReference type="Pfam" id="PF10502"/>
    </source>
</evidence>
<dbReference type="CDD" id="cd06530">
    <property type="entry name" value="S26_SPase_I"/>
    <property type="match status" value="1"/>
</dbReference>
<dbReference type="GO" id="GO:0009003">
    <property type="term" value="F:signal peptidase activity"/>
    <property type="evidence" value="ECO:0007669"/>
    <property type="project" value="UniProtKB-EC"/>
</dbReference>
<dbReference type="RefSeq" id="WP_143372482.1">
    <property type="nucleotide sequence ID" value="NZ_VJVZ01000003.1"/>
</dbReference>
<dbReference type="Pfam" id="PF10502">
    <property type="entry name" value="Peptidase_S26"/>
    <property type="match status" value="1"/>
</dbReference>
<dbReference type="GO" id="GO:0006465">
    <property type="term" value="P:signal peptide processing"/>
    <property type="evidence" value="ECO:0007669"/>
    <property type="project" value="InterPro"/>
</dbReference>
<accession>A0A552V5T5</accession>
<comment type="caution">
    <text evidence="5">The sequence shown here is derived from an EMBL/GenBank/DDBJ whole genome shotgun (WGS) entry which is preliminary data.</text>
</comment>
<gene>
    <name evidence="5" type="primary">lepB</name>
    <name evidence="5" type="ORF">FMM05_06240</name>
</gene>
<dbReference type="InterPro" id="IPR000223">
    <property type="entry name" value="Pept_S26A_signal_pept_1"/>
</dbReference>
<keyword evidence="3" id="KW-0645">Protease</keyword>
<dbReference type="Proteomes" id="UP000320643">
    <property type="component" value="Unassembled WGS sequence"/>
</dbReference>
<sequence>MKKVLIGLGIFIGVVIVGFYICKFTGMYRLHTCVTMANEPALPLNSMFATSNLKDEKSGDLITFQQDTAVYIFRLVAKEGDVVLIKNGRLFVNDADFDSKVATKHSYLVSAEQLLQLNPQPYAIPNPNGKYAAFLEDAVADKAGLAQYKYVAPQNEPDPHIVKIYGKGWNKDFFGPLTIPKNKVFVLGDNRDNAYDSRYLGLIDTDKITGVVLKK</sequence>
<keyword evidence="3" id="KW-0812">Transmembrane</keyword>
<feature type="domain" description="Peptidase S26" evidence="4">
    <location>
        <begin position="14"/>
        <end position="212"/>
    </location>
</feature>
<dbReference type="AlphaFoldDB" id="A0A552V5T5"/>
<reference evidence="5 6" key="1">
    <citation type="submission" date="2019-07" db="EMBL/GenBank/DDBJ databases">
        <title>Flavobacterium sp. nov., isolated from glacier ice.</title>
        <authorList>
            <person name="Liu Q."/>
            <person name="Xin Y.-H."/>
        </authorList>
    </citation>
    <scope>NUCLEOTIDE SEQUENCE [LARGE SCALE GENOMIC DNA]</scope>
    <source>
        <strain evidence="5 6">ZT4R6</strain>
    </source>
</reference>
<evidence type="ECO:0000256" key="2">
    <source>
        <dbReference type="ARBA" id="ARBA00019232"/>
    </source>
</evidence>
<evidence type="ECO:0000256" key="3">
    <source>
        <dbReference type="RuleBase" id="RU362042"/>
    </source>
</evidence>
<keyword evidence="6" id="KW-1185">Reference proteome</keyword>
<feature type="transmembrane region" description="Helical" evidence="3">
    <location>
        <begin position="6"/>
        <end position="22"/>
    </location>
</feature>
<keyword evidence="3" id="KW-0472">Membrane</keyword>
<dbReference type="Gene3D" id="2.10.109.10">
    <property type="entry name" value="Umud Fragment, subunit A"/>
    <property type="match status" value="1"/>
</dbReference>
<evidence type="ECO:0000256" key="1">
    <source>
        <dbReference type="ARBA" id="ARBA00009370"/>
    </source>
</evidence>
<dbReference type="PANTHER" id="PTHR43390:SF1">
    <property type="entry name" value="CHLOROPLAST PROCESSING PEPTIDASE"/>
    <property type="match status" value="1"/>
</dbReference>
<dbReference type="InterPro" id="IPR036286">
    <property type="entry name" value="LexA/Signal_pep-like_sf"/>
</dbReference>
<dbReference type="GO" id="GO:0004252">
    <property type="term" value="F:serine-type endopeptidase activity"/>
    <property type="evidence" value="ECO:0007669"/>
    <property type="project" value="InterPro"/>
</dbReference>
<dbReference type="SUPFAM" id="SSF51306">
    <property type="entry name" value="LexA/Signal peptidase"/>
    <property type="match status" value="1"/>
</dbReference>
<dbReference type="OrthoDB" id="9802919at2"/>
<comment type="catalytic activity">
    <reaction evidence="3">
        <text>Cleavage of hydrophobic, N-terminal signal or leader sequences from secreted and periplasmic proteins.</text>
        <dbReference type="EC" id="3.4.21.89"/>
    </reaction>
</comment>
<organism evidence="5 6">
    <name type="scientific">Flavobacterium zepuense</name>
    <dbReference type="NCBI Taxonomy" id="2593302"/>
    <lineage>
        <taxon>Bacteria</taxon>
        <taxon>Pseudomonadati</taxon>
        <taxon>Bacteroidota</taxon>
        <taxon>Flavobacteriia</taxon>
        <taxon>Flavobacteriales</taxon>
        <taxon>Flavobacteriaceae</taxon>
        <taxon>Flavobacterium</taxon>
    </lineage>
</organism>
<dbReference type="NCBIfam" id="TIGR02227">
    <property type="entry name" value="sigpep_I_bact"/>
    <property type="match status" value="1"/>
</dbReference>
<evidence type="ECO:0000313" key="6">
    <source>
        <dbReference type="Proteomes" id="UP000320643"/>
    </source>
</evidence>
<dbReference type="GO" id="GO:0016020">
    <property type="term" value="C:membrane"/>
    <property type="evidence" value="ECO:0007669"/>
    <property type="project" value="UniProtKB-SubCell"/>
</dbReference>
<evidence type="ECO:0000313" key="5">
    <source>
        <dbReference type="EMBL" id="TRW25818.1"/>
    </source>
</evidence>